<feature type="transmembrane region" description="Helical" evidence="6">
    <location>
        <begin position="245"/>
        <end position="266"/>
    </location>
</feature>
<geneLocation type="plasmid" evidence="8 11">
    <name>unnamed</name>
</geneLocation>
<protein>
    <submittedName>
        <fullName evidence="9">Inner membrane transport protein ynfM</fullName>
    </submittedName>
    <submittedName>
        <fullName evidence="8">MFS transporter</fullName>
    </submittedName>
</protein>
<dbReference type="InterPro" id="IPR011701">
    <property type="entry name" value="MFS"/>
</dbReference>
<dbReference type="PANTHER" id="PTHR43124">
    <property type="entry name" value="PURINE EFFLUX PUMP PBUE"/>
    <property type="match status" value="1"/>
</dbReference>
<name>A0A379B0U2_9BURK</name>
<dbReference type="GO" id="GO:0022857">
    <property type="term" value="F:transmembrane transporter activity"/>
    <property type="evidence" value="ECO:0007669"/>
    <property type="project" value="InterPro"/>
</dbReference>
<evidence type="ECO:0000313" key="10">
    <source>
        <dbReference type="Proteomes" id="UP000254603"/>
    </source>
</evidence>
<dbReference type="RefSeq" id="WP_018575432.1">
    <property type="nucleotide sequence ID" value="NZ_CP065724.1"/>
</dbReference>
<sequence length="394" mass="42937">MRSSPLFLPSLRLRLLLVGCALAVVSLLYLPLPLLPSLTKQYGQQATRLVSFYGFSYAIGFLVFGPLSDYVGRQRIMVMGLALLSVVTLAMVFAPTFELLLLGRGIQGFIAASFPPVVIAYLAERGSVSERTWGVALLSTAALLAGVVGQTYGLSVAISGRLTLSLLPLCLIYLITALALFKVPNERMTHSPHDRFFHQYRFITQLLMHRSLRRVYVPACLLLMSFVAFYILLDLHLRAVLLTHGLSVLMARIIIFPAFFMPLVMVRFAATWSTQQSLATGLGLTVLGLMMAAWANSTHIGFLLFSSFVFVAGIGISIPSLITQIAVVAAPERRGLAIALYTFFLFVGAGLGPVLVHSIINLSLGKSYAVLASLMALASIYATWGFLIKRNQGN</sequence>
<evidence type="ECO:0000313" key="8">
    <source>
        <dbReference type="EMBL" id="QPT38957.1"/>
    </source>
</evidence>
<organism evidence="9 10">
    <name type="scientific">Oligella ureolytica</name>
    <dbReference type="NCBI Taxonomy" id="90244"/>
    <lineage>
        <taxon>Bacteria</taxon>
        <taxon>Pseudomonadati</taxon>
        <taxon>Pseudomonadota</taxon>
        <taxon>Betaproteobacteria</taxon>
        <taxon>Burkholderiales</taxon>
        <taxon>Alcaligenaceae</taxon>
        <taxon>Oligella</taxon>
    </lineage>
</organism>
<keyword evidence="8" id="KW-0614">Plasmid</keyword>
<feature type="transmembrane region" description="Helical" evidence="6">
    <location>
        <begin position="302"/>
        <end position="329"/>
    </location>
</feature>
<dbReference type="GO" id="GO:0005886">
    <property type="term" value="C:plasma membrane"/>
    <property type="evidence" value="ECO:0007669"/>
    <property type="project" value="UniProtKB-SubCell"/>
</dbReference>
<dbReference type="PROSITE" id="PS50850">
    <property type="entry name" value="MFS"/>
    <property type="match status" value="1"/>
</dbReference>
<evidence type="ECO:0000256" key="5">
    <source>
        <dbReference type="ARBA" id="ARBA00023136"/>
    </source>
</evidence>
<dbReference type="Pfam" id="PF07690">
    <property type="entry name" value="MFS_1"/>
    <property type="match status" value="1"/>
</dbReference>
<feature type="transmembrane region" description="Helical" evidence="6">
    <location>
        <begin position="12"/>
        <end position="30"/>
    </location>
</feature>
<feature type="transmembrane region" description="Helical" evidence="6">
    <location>
        <begin position="278"/>
        <end position="296"/>
    </location>
</feature>
<keyword evidence="3 6" id="KW-0812">Transmembrane</keyword>
<comment type="subcellular location">
    <subcellularLocation>
        <location evidence="1">Cell membrane</location>
        <topology evidence="1">Multi-pass membrane protein</topology>
    </subcellularLocation>
</comment>
<evidence type="ECO:0000256" key="2">
    <source>
        <dbReference type="ARBA" id="ARBA00022475"/>
    </source>
</evidence>
<dbReference type="EMBL" id="CP065724">
    <property type="protein sequence ID" value="QPT38957.1"/>
    <property type="molecule type" value="Genomic_DNA"/>
</dbReference>
<dbReference type="EMBL" id="UGSB01000002">
    <property type="protein sequence ID" value="SUB29804.1"/>
    <property type="molecule type" value="Genomic_DNA"/>
</dbReference>
<feature type="transmembrane region" description="Helical" evidence="6">
    <location>
        <begin position="135"/>
        <end position="158"/>
    </location>
</feature>
<keyword evidence="11" id="KW-1185">Reference proteome</keyword>
<reference evidence="9 10" key="1">
    <citation type="submission" date="2018-06" db="EMBL/GenBank/DDBJ databases">
        <authorList>
            <consortium name="Pathogen Informatics"/>
            <person name="Doyle S."/>
        </authorList>
    </citation>
    <scope>NUCLEOTIDE SEQUENCE [LARGE SCALE GENOMIC DNA]</scope>
    <source>
        <strain evidence="9 10">NCTC11997</strain>
    </source>
</reference>
<feature type="transmembrane region" description="Helical" evidence="6">
    <location>
        <begin position="164"/>
        <end position="181"/>
    </location>
</feature>
<evidence type="ECO:0000313" key="11">
    <source>
        <dbReference type="Proteomes" id="UP000594903"/>
    </source>
</evidence>
<dbReference type="InterPro" id="IPR036259">
    <property type="entry name" value="MFS_trans_sf"/>
</dbReference>
<gene>
    <name evidence="9" type="primary">ynfM</name>
    <name evidence="8" type="ORF">I6G29_00095</name>
    <name evidence="9" type="ORF">NCTC11997_02739</name>
</gene>
<evidence type="ECO:0000256" key="4">
    <source>
        <dbReference type="ARBA" id="ARBA00022989"/>
    </source>
</evidence>
<dbReference type="STRING" id="1122619.GCA_000373745_02248"/>
<evidence type="ECO:0000256" key="6">
    <source>
        <dbReference type="SAM" id="Phobius"/>
    </source>
</evidence>
<dbReference type="Proteomes" id="UP000594903">
    <property type="component" value="Plasmid unnamed"/>
</dbReference>
<feature type="domain" description="Major facilitator superfamily (MFS) profile" evidence="7">
    <location>
        <begin position="7"/>
        <end position="390"/>
    </location>
</feature>
<dbReference type="PANTHER" id="PTHR43124:SF3">
    <property type="entry name" value="CHLORAMPHENICOL EFFLUX PUMP RV0191"/>
    <property type="match status" value="1"/>
</dbReference>
<dbReference type="SUPFAM" id="SSF103473">
    <property type="entry name" value="MFS general substrate transporter"/>
    <property type="match status" value="1"/>
</dbReference>
<dbReference type="AlphaFoldDB" id="A0A379B0U2"/>
<dbReference type="InterPro" id="IPR020846">
    <property type="entry name" value="MFS_dom"/>
</dbReference>
<proteinExistence type="predicted"/>
<keyword evidence="5 6" id="KW-0472">Membrane</keyword>
<feature type="transmembrane region" description="Helical" evidence="6">
    <location>
        <begin position="106"/>
        <end position="123"/>
    </location>
</feature>
<evidence type="ECO:0000256" key="1">
    <source>
        <dbReference type="ARBA" id="ARBA00004651"/>
    </source>
</evidence>
<evidence type="ECO:0000256" key="3">
    <source>
        <dbReference type="ARBA" id="ARBA00022692"/>
    </source>
</evidence>
<evidence type="ECO:0000259" key="7">
    <source>
        <dbReference type="PROSITE" id="PS50850"/>
    </source>
</evidence>
<keyword evidence="4 6" id="KW-1133">Transmembrane helix</keyword>
<dbReference type="Proteomes" id="UP000254603">
    <property type="component" value="Unassembled WGS sequence"/>
</dbReference>
<feature type="transmembrane region" description="Helical" evidence="6">
    <location>
        <begin position="215"/>
        <end position="233"/>
    </location>
</feature>
<accession>A0A379B0U2</accession>
<feature type="transmembrane region" description="Helical" evidence="6">
    <location>
        <begin position="76"/>
        <end position="94"/>
    </location>
</feature>
<reference evidence="8 11" key="2">
    <citation type="submission" date="2020-12" db="EMBL/GenBank/DDBJ databases">
        <title>FDA dAtabase for Regulatory Grade micrObial Sequences (FDA-ARGOS): Supporting development and validation of Infectious Disease Dx tests.</title>
        <authorList>
            <person name="Sproer C."/>
            <person name="Gronow S."/>
            <person name="Severitt S."/>
            <person name="Schroder I."/>
            <person name="Tallon L."/>
            <person name="Sadzewicz L."/>
            <person name="Zhao X."/>
            <person name="Boylan J."/>
            <person name="Ott S."/>
            <person name="Bowen H."/>
            <person name="Vavikolanu K."/>
            <person name="Mehta A."/>
            <person name="Aluvathingal J."/>
            <person name="Nadendla S."/>
            <person name="Lowell S."/>
            <person name="Myers T."/>
            <person name="Yan Y."/>
            <person name="Sichtig H."/>
        </authorList>
    </citation>
    <scope>NUCLEOTIDE SEQUENCE [LARGE SCALE GENOMIC DNA]</scope>
    <source>
        <strain evidence="8 11">FDAARGOS_872</strain>
        <plasmid evidence="8 11">unnamed</plasmid>
    </source>
</reference>
<evidence type="ECO:0000313" key="9">
    <source>
        <dbReference type="EMBL" id="SUB29804.1"/>
    </source>
</evidence>
<dbReference type="InterPro" id="IPR050189">
    <property type="entry name" value="MFS_Efflux_Transporters"/>
</dbReference>
<dbReference type="Gene3D" id="1.20.1250.20">
    <property type="entry name" value="MFS general substrate transporter like domains"/>
    <property type="match status" value="1"/>
</dbReference>
<dbReference type="OrthoDB" id="7066727at2"/>
<feature type="transmembrane region" description="Helical" evidence="6">
    <location>
        <begin position="50"/>
        <end position="67"/>
    </location>
</feature>
<feature type="transmembrane region" description="Helical" evidence="6">
    <location>
        <begin position="336"/>
        <end position="356"/>
    </location>
</feature>
<feature type="transmembrane region" description="Helical" evidence="6">
    <location>
        <begin position="368"/>
        <end position="388"/>
    </location>
</feature>
<keyword evidence="2" id="KW-1003">Cell membrane</keyword>